<sequence length="58" mass="6461">MAEKKTSIWTRLVRLVRPEVQTYETRSAGGMETEQLGSQLYQATDGRRHGGTSQIGGH</sequence>
<dbReference type="Proteomes" id="UP000273158">
    <property type="component" value="Unassembled WGS sequence"/>
</dbReference>
<dbReference type="RefSeq" id="WP_199692382.1">
    <property type="nucleotide sequence ID" value="NZ_RCDB01000002.1"/>
</dbReference>
<comment type="caution">
    <text evidence="1">The sequence shown here is derived from an EMBL/GenBank/DDBJ whole genome shotgun (WGS) entry which is preliminary data.</text>
</comment>
<dbReference type="EMBL" id="RCDB01000002">
    <property type="protein sequence ID" value="RLK49045.1"/>
    <property type="molecule type" value="Genomic_DNA"/>
</dbReference>
<gene>
    <name evidence="1" type="ORF">C7474_1176</name>
</gene>
<protein>
    <submittedName>
        <fullName evidence="1">Uncharacterized protein</fullName>
    </submittedName>
</protein>
<proteinExistence type="predicted"/>
<reference evidence="1 2" key="1">
    <citation type="journal article" date="2015" name="Stand. Genomic Sci.">
        <title>Genomic Encyclopedia of Bacterial and Archaeal Type Strains, Phase III: the genomes of soil and plant-associated and newly described type strains.</title>
        <authorList>
            <person name="Whitman W.B."/>
            <person name="Woyke T."/>
            <person name="Klenk H.P."/>
            <person name="Zhou Y."/>
            <person name="Lilburn T.G."/>
            <person name="Beck B.J."/>
            <person name="De Vos P."/>
            <person name="Vandamme P."/>
            <person name="Eisen J.A."/>
            <person name="Garrity G."/>
            <person name="Hugenholtz P."/>
            <person name="Kyrpides N.C."/>
        </authorList>
    </citation>
    <scope>NUCLEOTIDE SEQUENCE [LARGE SCALE GENOMIC DNA]</scope>
    <source>
        <strain evidence="1 2">S2T63</strain>
    </source>
</reference>
<dbReference type="AlphaFoldDB" id="A0A498BZZ6"/>
<accession>A0A498BZZ6</accession>
<name>A0A498BZZ6_9MICO</name>
<evidence type="ECO:0000313" key="2">
    <source>
        <dbReference type="Proteomes" id="UP000273158"/>
    </source>
</evidence>
<evidence type="ECO:0000313" key="1">
    <source>
        <dbReference type="EMBL" id="RLK49045.1"/>
    </source>
</evidence>
<organism evidence="1 2">
    <name type="scientific">Microbacterium telephonicum</name>
    <dbReference type="NCBI Taxonomy" id="1714841"/>
    <lineage>
        <taxon>Bacteria</taxon>
        <taxon>Bacillati</taxon>
        <taxon>Actinomycetota</taxon>
        <taxon>Actinomycetes</taxon>
        <taxon>Micrococcales</taxon>
        <taxon>Microbacteriaceae</taxon>
        <taxon>Microbacterium</taxon>
    </lineage>
</organism>
<keyword evidence="2" id="KW-1185">Reference proteome</keyword>